<keyword evidence="2" id="KW-1185">Reference proteome</keyword>
<accession>A0A1I8BMN4</accession>
<evidence type="ECO:0000256" key="1">
    <source>
        <dbReference type="SAM" id="Phobius"/>
    </source>
</evidence>
<protein>
    <submittedName>
        <fullName evidence="3">Neur_chan_memb domain-containing protein</fullName>
    </submittedName>
</protein>
<name>A0A1I8BMN4_MELHA</name>
<sequence>MSPPTSEAVPLLGLFFSSCMETLPSLLPCSRPKNQSQSLIRNVKDNETGSRASLEIDHRVHQLLYGNGDCGRRKNFLLQRGATIDNDSSKVDSNREHQALLLTLQRIARELRKFAAMVVDRLCLYIFSFLMIGTVVGVCVSAPYIIA</sequence>
<dbReference type="AlphaFoldDB" id="A0A1I8BMN4"/>
<proteinExistence type="predicted"/>
<dbReference type="InterPro" id="IPR036719">
    <property type="entry name" value="Neuro-gated_channel_TM_sf"/>
</dbReference>
<organism evidence="2 3">
    <name type="scientific">Meloidogyne hapla</name>
    <name type="common">Root-knot nematode worm</name>
    <dbReference type="NCBI Taxonomy" id="6305"/>
    <lineage>
        <taxon>Eukaryota</taxon>
        <taxon>Metazoa</taxon>
        <taxon>Ecdysozoa</taxon>
        <taxon>Nematoda</taxon>
        <taxon>Chromadorea</taxon>
        <taxon>Rhabditida</taxon>
        <taxon>Tylenchina</taxon>
        <taxon>Tylenchomorpha</taxon>
        <taxon>Tylenchoidea</taxon>
        <taxon>Meloidogynidae</taxon>
        <taxon>Meloidogyninae</taxon>
        <taxon>Meloidogyne</taxon>
    </lineage>
</organism>
<dbReference type="GO" id="GO:0016020">
    <property type="term" value="C:membrane"/>
    <property type="evidence" value="ECO:0007669"/>
    <property type="project" value="InterPro"/>
</dbReference>
<evidence type="ECO:0000313" key="2">
    <source>
        <dbReference type="Proteomes" id="UP000095281"/>
    </source>
</evidence>
<evidence type="ECO:0000313" key="3">
    <source>
        <dbReference type="WBParaSite" id="MhA1_Contig309.frz3.gene36"/>
    </source>
</evidence>
<reference evidence="3" key="1">
    <citation type="submission" date="2016-11" db="UniProtKB">
        <authorList>
            <consortium name="WormBaseParasite"/>
        </authorList>
    </citation>
    <scope>IDENTIFICATION</scope>
</reference>
<keyword evidence="1" id="KW-1133">Transmembrane helix</keyword>
<dbReference type="WBParaSite" id="MhA1_Contig309.frz3.gene36">
    <property type="protein sequence ID" value="MhA1_Contig309.frz3.gene36"/>
    <property type="gene ID" value="MhA1_Contig309.frz3.gene36"/>
</dbReference>
<dbReference type="SUPFAM" id="SSF90112">
    <property type="entry name" value="Neurotransmitter-gated ion-channel transmembrane pore"/>
    <property type="match status" value="1"/>
</dbReference>
<dbReference type="Proteomes" id="UP000095281">
    <property type="component" value="Unplaced"/>
</dbReference>
<keyword evidence="1" id="KW-0472">Membrane</keyword>
<dbReference type="GO" id="GO:0006811">
    <property type="term" value="P:monoatomic ion transport"/>
    <property type="evidence" value="ECO:0007669"/>
    <property type="project" value="InterPro"/>
</dbReference>
<keyword evidence="1" id="KW-0812">Transmembrane</keyword>
<feature type="transmembrane region" description="Helical" evidence="1">
    <location>
        <begin position="122"/>
        <end position="146"/>
    </location>
</feature>